<dbReference type="EMBL" id="JAOPGA020001746">
    <property type="protein sequence ID" value="KAL0491028.1"/>
    <property type="molecule type" value="Genomic_DNA"/>
</dbReference>
<name>A0AAW2ZME3_9EUKA</name>
<keyword evidence="2" id="KW-1185">Reference proteome</keyword>
<comment type="caution">
    <text evidence="1">The sequence shown here is derived from an EMBL/GenBank/DDBJ whole genome shotgun (WGS) entry which is preliminary data.</text>
</comment>
<dbReference type="AlphaFoldDB" id="A0AAW2ZME3"/>
<accession>A0AAW2ZME3</accession>
<protein>
    <submittedName>
        <fullName evidence="1">Uncharacterized protein</fullName>
    </submittedName>
</protein>
<dbReference type="Proteomes" id="UP001431209">
    <property type="component" value="Unassembled WGS sequence"/>
</dbReference>
<evidence type="ECO:0000313" key="2">
    <source>
        <dbReference type="Proteomes" id="UP001431209"/>
    </source>
</evidence>
<proteinExistence type="predicted"/>
<organism evidence="1 2">
    <name type="scientific">Acrasis kona</name>
    <dbReference type="NCBI Taxonomy" id="1008807"/>
    <lineage>
        <taxon>Eukaryota</taxon>
        <taxon>Discoba</taxon>
        <taxon>Heterolobosea</taxon>
        <taxon>Tetramitia</taxon>
        <taxon>Eutetramitia</taxon>
        <taxon>Acrasidae</taxon>
        <taxon>Acrasis</taxon>
    </lineage>
</organism>
<gene>
    <name evidence="1" type="ORF">AKO1_002665</name>
</gene>
<reference evidence="1 2" key="1">
    <citation type="submission" date="2024-03" db="EMBL/GenBank/DDBJ databases">
        <title>The Acrasis kona genome and developmental transcriptomes reveal deep origins of eukaryotic multicellular pathways.</title>
        <authorList>
            <person name="Sheikh S."/>
            <person name="Fu C.-J."/>
            <person name="Brown M.W."/>
            <person name="Baldauf S.L."/>
        </authorList>
    </citation>
    <scope>NUCLEOTIDE SEQUENCE [LARGE SCALE GENOMIC DNA]</scope>
    <source>
        <strain evidence="1 2">ATCC MYA-3509</strain>
    </source>
</reference>
<evidence type="ECO:0000313" key="1">
    <source>
        <dbReference type="EMBL" id="KAL0491028.1"/>
    </source>
</evidence>
<sequence>MSKFVKKLGSDASYKKPKITYQETLSTHDISEKLQGYVKVEDISDVALNTHLRYFVKNKEGGQDFRTGGFLHNKQNSDKYVMLSNGKNVWSVQIKGATFFRKLSHKEEIDVIHSTGNNMEIQIRLIIILIR</sequence>